<proteinExistence type="predicted"/>
<name>A0ABQ1JAM5_9PROT</name>
<comment type="caution">
    <text evidence="1">The sequence shown here is derived from an EMBL/GenBank/DDBJ whole genome shotgun (WGS) entry which is preliminary data.</text>
</comment>
<dbReference type="Proteomes" id="UP000628854">
    <property type="component" value="Unassembled WGS sequence"/>
</dbReference>
<protein>
    <submittedName>
        <fullName evidence="1">Uncharacterized protein</fullName>
    </submittedName>
</protein>
<evidence type="ECO:0000313" key="2">
    <source>
        <dbReference type="Proteomes" id="UP000628854"/>
    </source>
</evidence>
<dbReference type="EMBL" id="BMKF01000001">
    <property type="protein sequence ID" value="GGB64178.1"/>
    <property type="molecule type" value="Genomic_DNA"/>
</dbReference>
<keyword evidence="2" id="KW-1185">Reference proteome</keyword>
<sequence>MSSGPGLSKDRFIRFPLSGKAFQTLQVSGGSQVQAIPCPPTACERGAVNFVAILQQN</sequence>
<accession>A0ABQ1JAM5</accession>
<evidence type="ECO:0000313" key="1">
    <source>
        <dbReference type="EMBL" id="GGB64178.1"/>
    </source>
</evidence>
<reference evidence="2" key="1">
    <citation type="journal article" date="2019" name="Int. J. Syst. Evol. Microbiol.">
        <title>The Global Catalogue of Microorganisms (GCM) 10K type strain sequencing project: providing services to taxonomists for standard genome sequencing and annotation.</title>
        <authorList>
            <consortium name="The Broad Institute Genomics Platform"/>
            <consortium name="The Broad Institute Genome Sequencing Center for Infectious Disease"/>
            <person name="Wu L."/>
            <person name="Ma J."/>
        </authorList>
    </citation>
    <scope>NUCLEOTIDE SEQUENCE [LARGE SCALE GENOMIC DNA]</scope>
    <source>
        <strain evidence="2">CGMCC 1.15928</strain>
    </source>
</reference>
<organism evidence="1 2">
    <name type="scientific">Henriciella pelagia</name>
    <dbReference type="NCBI Taxonomy" id="1977912"/>
    <lineage>
        <taxon>Bacteria</taxon>
        <taxon>Pseudomonadati</taxon>
        <taxon>Pseudomonadota</taxon>
        <taxon>Alphaproteobacteria</taxon>
        <taxon>Hyphomonadales</taxon>
        <taxon>Hyphomonadaceae</taxon>
        <taxon>Henriciella</taxon>
    </lineage>
</organism>
<gene>
    <name evidence="1" type="ORF">GCM10011503_11210</name>
</gene>